<sequence>MAGFNFKRFWLGYQPPTGEDIANEVTWNTGIEYYLSRDFSLTASYDNRFGAGGGLAVRF</sequence>
<dbReference type="EMBL" id="JAEHJZ010000033">
    <property type="protein sequence ID" value="MBJ7881644.1"/>
    <property type="molecule type" value="Genomic_DNA"/>
</dbReference>
<proteinExistence type="predicted"/>
<keyword evidence="2" id="KW-1185">Reference proteome</keyword>
<accession>A0A934KPV3</accession>
<organism evidence="1 2">
    <name type="scientific">Gelidibacter salicanalis</name>
    <dbReference type="NCBI Taxonomy" id="291193"/>
    <lineage>
        <taxon>Bacteria</taxon>
        <taxon>Pseudomonadati</taxon>
        <taxon>Bacteroidota</taxon>
        <taxon>Flavobacteriia</taxon>
        <taxon>Flavobacteriales</taxon>
        <taxon>Flavobacteriaceae</taxon>
        <taxon>Gelidibacter</taxon>
    </lineage>
</organism>
<name>A0A934KPV3_9FLAO</name>
<dbReference type="AlphaFoldDB" id="A0A934KPV3"/>
<dbReference type="Proteomes" id="UP000662373">
    <property type="component" value="Unassembled WGS sequence"/>
</dbReference>
<reference evidence="1 2" key="1">
    <citation type="submission" date="2020-09" db="EMBL/GenBank/DDBJ databases">
        <title>Draft genome of Gelidibacter salicanalis PAMC21136.</title>
        <authorList>
            <person name="Park H."/>
        </authorList>
    </citation>
    <scope>NUCLEOTIDE SEQUENCE [LARGE SCALE GENOMIC DNA]</scope>
    <source>
        <strain evidence="1 2">PAMC21136</strain>
    </source>
</reference>
<protein>
    <submittedName>
        <fullName evidence="1">Uncharacterized protein</fullName>
    </submittedName>
</protein>
<evidence type="ECO:0000313" key="2">
    <source>
        <dbReference type="Proteomes" id="UP000662373"/>
    </source>
</evidence>
<comment type="caution">
    <text evidence="1">The sequence shown here is derived from an EMBL/GenBank/DDBJ whole genome shotgun (WGS) entry which is preliminary data.</text>
</comment>
<dbReference type="RefSeq" id="WP_199600546.1">
    <property type="nucleotide sequence ID" value="NZ_JAEHJZ010000033.1"/>
</dbReference>
<gene>
    <name evidence="1" type="ORF">JEM65_13460</name>
</gene>
<evidence type="ECO:0000313" key="1">
    <source>
        <dbReference type="EMBL" id="MBJ7881644.1"/>
    </source>
</evidence>